<dbReference type="InterPro" id="IPR029044">
    <property type="entry name" value="Nucleotide-diphossugar_trans"/>
</dbReference>
<dbReference type="PANTHER" id="PTHR43777">
    <property type="entry name" value="MOLYBDENUM COFACTOR CYTIDYLYLTRANSFERASE"/>
    <property type="match status" value="1"/>
</dbReference>
<dbReference type="Pfam" id="PF12804">
    <property type="entry name" value="NTP_transf_3"/>
    <property type="match status" value="1"/>
</dbReference>
<dbReference type="Proteomes" id="UP000183209">
    <property type="component" value="Unassembled WGS sequence"/>
</dbReference>
<name>A0A1I6V5N5_9FLAO</name>
<keyword evidence="2" id="KW-0548">Nucleotidyltransferase</keyword>
<dbReference type="AlphaFoldDB" id="A0A1I6V5N5"/>
<dbReference type="GO" id="GO:0016779">
    <property type="term" value="F:nucleotidyltransferase activity"/>
    <property type="evidence" value="ECO:0007669"/>
    <property type="project" value="UniProtKB-KW"/>
</dbReference>
<dbReference type="RefSeq" id="WP_074979736.1">
    <property type="nucleotide sequence ID" value="NZ_FPAG01000008.1"/>
</dbReference>
<feature type="domain" description="MobA-like NTP transferase" evidence="1">
    <location>
        <begin position="7"/>
        <end position="168"/>
    </location>
</feature>
<evidence type="ECO:0000313" key="2">
    <source>
        <dbReference type="EMBL" id="SFT08962.1"/>
    </source>
</evidence>
<dbReference type="OrthoDB" id="9779263at2"/>
<evidence type="ECO:0000313" key="3">
    <source>
        <dbReference type="Proteomes" id="UP000183209"/>
    </source>
</evidence>
<evidence type="ECO:0000259" key="1">
    <source>
        <dbReference type="Pfam" id="PF12804"/>
    </source>
</evidence>
<proteinExistence type="predicted"/>
<dbReference type="EMBL" id="FPAG01000008">
    <property type="protein sequence ID" value="SFT08962.1"/>
    <property type="molecule type" value="Genomic_DNA"/>
</dbReference>
<gene>
    <name evidence="2" type="ORF">SAMN04487906_2882</name>
</gene>
<sequence length="201" mass="21953">MTDVAILILAAGSSSRMGEPKQLLSLGKQNLINTVIENALKSSAKKVFCVLGAYAKEIENTGLPNGVKILYNSEWQDGLGTSIAVGVEQISSLEEEISGLLLILGDQPKVDFKYINKLIALFKEDPSKIIASKYKSGNGVPVLFPLKYFGCLTQLSGDKGAKHFLKEINSDHIEVIDEIGLLDDLDTPEDYQKFLNHSVKL</sequence>
<dbReference type="InterPro" id="IPR025877">
    <property type="entry name" value="MobA-like_NTP_Trfase"/>
</dbReference>
<organism evidence="2 3">
    <name type="scientific">Zhouia amylolytica</name>
    <dbReference type="NCBI Taxonomy" id="376730"/>
    <lineage>
        <taxon>Bacteria</taxon>
        <taxon>Pseudomonadati</taxon>
        <taxon>Bacteroidota</taxon>
        <taxon>Flavobacteriia</taxon>
        <taxon>Flavobacteriales</taxon>
        <taxon>Flavobacteriaceae</taxon>
        <taxon>Zhouia</taxon>
    </lineage>
</organism>
<accession>A0A1I6V5N5</accession>
<reference evidence="2 3" key="1">
    <citation type="submission" date="2016-10" db="EMBL/GenBank/DDBJ databases">
        <authorList>
            <person name="de Groot N.N."/>
        </authorList>
    </citation>
    <scope>NUCLEOTIDE SEQUENCE [LARGE SCALE GENOMIC DNA]</scope>
    <source>
        <strain evidence="2 3">CGMCC 1.6114</strain>
    </source>
</reference>
<keyword evidence="2" id="KW-0808">Transferase</keyword>
<dbReference type="CDD" id="cd04182">
    <property type="entry name" value="GT_2_like_f"/>
    <property type="match status" value="1"/>
</dbReference>
<dbReference type="PANTHER" id="PTHR43777:SF1">
    <property type="entry name" value="MOLYBDENUM COFACTOR CYTIDYLYLTRANSFERASE"/>
    <property type="match status" value="1"/>
</dbReference>
<dbReference type="Gene3D" id="3.90.550.10">
    <property type="entry name" value="Spore Coat Polysaccharide Biosynthesis Protein SpsA, Chain A"/>
    <property type="match status" value="1"/>
</dbReference>
<dbReference type="SUPFAM" id="SSF53448">
    <property type="entry name" value="Nucleotide-diphospho-sugar transferases"/>
    <property type="match status" value="1"/>
</dbReference>
<protein>
    <submittedName>
        <fullName evidence="2">Molybdenum cofactor cytidylyltransferase</fullName>
    </submittedName>
</protein>